<dbReference type="GO" id="GO:0005524">
    <property type="term" value="F:ATP binding"/>
    <property type="evidence" value="ECO:0007669"/>
    <property type="project" value="UniProtKB-KW"/>
</dbReference>
<accession>A0A0M0BSX7</accession>
<proteinExistence type="inferred from homology"/>
<organism evidence="11 12">
    <name type="scientific">miscellaneous Crenarchaeota group-1 archaeon SG8-32-3</name>
    <dbReference type="NCBI Taxonomy" id="1685125"/>
    <lineage>
        <taxon>Archaea</taxon>
        <taxon>Candidatus Bathyarchaeota</taxon>
        <taxon>MCG-1</taxon>
    </lineage>
</organism>
<evidence type="ECO:0000256" key="5">
    <source>
        <dbReference type="ARBA" id="ARBA00022840"/>
    </source>
</evidence>
<feature type="domain" description="Methionyl/Valyl/Leucyl/Isoleucyl-tRNA synthetase anticodon-binding" evidence="10">
    <location>
        <begin position="319"/>
        <end position="446"/>
    </location>
</feature>
<dbReference type="AlphaFoldDB" id="A0A0M0BSX7"/>
<dbReference type="Gene3D" id="1.10.730.10">
    <property type="entry name" value="Isoleucyl-tRNA Synthetase, Domain 1"/>
    <property type="match status" value="1"/>
</dbReference>
<reference evidence="12" key="1">
    <citation type="submission" date="2015-06" db="EMBL/GenBank/DDBJ databases">
        <title>New insights into the roles of widespread benthic archaea in carbon and nitrogen cycling.</title>
        <authorList>
            <person name="Lazar C.S."/>
            <person name="Baker B.J."/>
            <person name="Seitz K.W."/>
            <person name="Hyde A.S."/>
            <person name="Dick G.J."/>
            <person name="Hinrichs K.-U."/>
            <person name="Teske A.P."/>
        </authorList>
    </citation>
    <scope>NUCLEOTIDE SEQUENCE [LARGE SCALE GENOMIC DNA]</scope>
</reference>
<keyword evidence="7" id="KW-0030">Aminoacyl-tRNA synthetase</keyword>
<keyword evidence="3" id="KW-0436">Ligase</keyword>
<dbReference type="GO" id="GO:0006429">
    <property type="term" value="P:leucyl-tRNA aminoacylation"/>
    <property type="evidence" value="ECO:0007669"/>
    <property type="project" value="InterPro"/>
</dbReference>
<dbReference type="PATRIC" id="fig|1685125.3.peg.624"/>
<dbReference type="InterPro" id="IPR009080">
    <property type="entry name" value="tRNAsynth_Ia_anticodon-bd"/>
</dbReference>
<protein>
    <recommendedName>
        <fullName evidence="2">leucine--tRNA ligase</fullName>
        <ecNumber evidence="2">6.1.1.4</ecNumber>
    </recommendedName>
    <alternativeName>
        <fullName evidence="8">Leucyl-tRNA synthetase</fullName>
    </alternativeName>
</protein>
<name>A0A0M0BSX7_9ARCH</name>
<keyword evidence="5" id="KW-0067">ATP-binding</keyword>
<evidence type="ECO:0000256" key="3">
    <source>
        <dbReference type="ARBA" id="ARBA00022598"/>
    </source>
</evidence>
<evidence type="ECO:0000256" key="7">
    <source>
        <dbReference type="ARBA" id="ARBA00023146"/>
    </source>
</evidence>
<dbReference type="GO" id="GO:0004823">
    <property type="term" value="F:leucine-tRNA ligase activity"/>
    <property type="evidence" value="ECO:0007669"/>
    <property type="project" value="UniProtKB-EC"/>
</dbReference>
<dbReference type="InterPro" id="IPR014729">
    <property type="entry name" value="Rossmann-like_a/b/a_fold"/>
</dbReference>
<dbReference type="EMBL" id="LFWV01000033">
    <property type="protein sequence ID" value="KON31534.1"/>
    <property type="molecule type" value="Genomic_DNA"/>
</dbReference>
<dbReference type="Gene3D" id="3.30.2320.20">
    <property type="entry name" value="Class I aminoacyl-tRNA synthetases (RS)"/>
    <property type="match status" value="1"/>
</dbReference>
<evidence type="ECO:0000259" key="10">
    <source>
        <dbReference type="Pfam" id="PF08264"/>
    </source>
</evidence>
<keyword evidence="6" id="KW-0648">Protein biosynthesis</keyword>
<dbReference type="Gene3D" id="1.10.10.720">
    <property type="entry name" value="leucyl-tRNA synthetase"/>
    <property type="match status" value="1"/>
</dbReference>
<gene>
    <name evidence="11" type="ORF">AC478_02725</name>
</gene>
<dbReference type="InterPro" id="IPR013155">
    <property type="entry name" value="M/V/L/I-tRNA-synth_anticd-bd"/>
</dbReference>
<dbReference type="EC" id="6.1.1.4" evidence="2"/>
<dbReference type="SUPFAM" id="SSF52374">
    <property type="entry name" value="Nucleotidylyl transferase"/>
    <property type="match status" value="1"/>
</dbReference>
<feature type="non-terminal residue" evidence="11">
    <location>
        <position position="1"/>
    </location>
</feature>
<evidence type="ECO:0000259" key="9">
    <source>
        <dbReference type="Pfam" id="PF00133"/>
    </source>
</evidence>
<dbReference type="PANTHER" id="PTHR45794">
    <property type="entry name" value="LEUCYL-TRNA SYNTHETASE"/>
    <property type="match status" value="1"/>
</dbReference>
<dbReference type="SUPFAM" id="SSF47323">
    <property type="entry name" value="Anticodon-binding domain of a subclass of class I aminoacyl-tRNA synthetases"/>
    <property type="match status" value="1"/>
</dbReference>
<comment type="similarity">
    <text evidence="1">Belongs to the class-I aminoacyl-tRNA synthetase family.</text>
</comment>
<evidence type="ECO:0000256" key="8">
    <source>
        <dbReference type="ARBA" id="ARBA00030520"/>
    </source>
</evidence>
<keyword evidence="4" id="KW-0547">Nucleotide-binding</keyword>
<dbReference type="InterPro" id="IPR004493">
    <property type="entry name" value="Leu-tRNA-synth_Ia_arc/euk"/>
</dbReference>
<dbReference type="Proteomes" id="UP000054016">
    <property type="component" value="Unassembled WGS sequence"/>
</dbReference>
<comment type="caution">
    <text evidence="11">The sequence shown here is derived from an EMBL/GenBank/DDBJ whole genome shotgun (WGS) entry which is preliminary data.</text>
</comment>
<dbReference type="FunFam" id="1.10.730.10:FF:000002">
    <property type="entry name" value="Leucine--tRNA ligase"/>
    <property type="match status" value="1"/>
</dbReference>
<dbReference type="Gene3D" id="3.40.50.620">
    <property type="entry name" value="HUPs"/>
    <property type="match status" value="1"/>
</dbReference>
<evidence type="ECO:0000313" key="12">
    <source>
        <dbReference type="Proteomes" id="UP000054016"/>
    </source>
</evidence>
<feature type="domain" description="Aminoacyl-tRNA synthetase class Ia" evidence="9">
    <location>
        <begin position="63"/>
        <end position="279"/>
    </location>
</feature>
<evidence type="ECO:0000256" key="1">
    <source>
        <dbReference type="ARBA" id="ARBA00005594"/>
    </source>
</evidence>
<dbReference type="Pfam" id="PF00133">
    <property type="entry name" value="tRNA-synt_1"/>
    <property type="match status" value="1"/>
</dbReference>
<evidence type="ECO:0000313" key="11">
    <source>
        <dbReference type="EMBL" id="KON31534.1"/>
    </source>
</evidence>
<evidence type="ECO:0000256" key="6">
    <source>
        <dbReference type="ARBA" id="ARBA00022917"/>
    </source>
</evidence>
<sequence length="575" mass="66314">LYKKEFHGGVLKANCGMYSGKTVREAKDLLIKDFKGRGYADSMYDLSEPVVCRCMTPCIVKVLSDQWFLNYSDAEWKTKAKEVVAQMQIYPETARQYFLTVIDWLKEWACARTTGFGTPLPWGKGWIVETLSDSTIYMAFYTINKHIREYGIEPETLTREVFDYIFYGKGETKNVCQASDIPADILDAMRNEFLYWYPFDLRVSAKELVPNHLSFCIFHHAALFPREHWPRAIGVNGMLMIEGKQMHKSKGNFVTMKNAVDNYGADATRCALLLGAEGMDDPDWRGDNAADIRGKLVSLRKLALDIIEKAKNGATGHLEKWLLSKMQQRIGEVTRNLDELKTRTALEIALFEVWNDFRWYANRKGENEAAAVKESLEVWLRLLAPFAPHICEELWSVAGKESFISLAEWPSVDEEKVDVLAEERENLLNELIDDTSNILRATKISPKRVCYYTANNWKWRIYHSILEKTVQGEVKVNEIMKELSKDNSLRANMKAVASFVPKVLKTINRMPNERKEQLARIENADEKEFIENALDFLEERFNAKVNVYDEEDQERFDPKHRAALAMPSQPAIYIE</sequence>
<evidence type="ECO:0000256" key="4">
    <source>
        <dbReference type="ARBA" id="ARBA00022741"/>
    </source>
</evidence>
<dbReference type="InterPro" id="IPR002300">
    <property type="entry name" value="aa-tRNA-synth_Ia"/>
</dbReference>
<evidence type="ECO:0000256" key="2">
    <source>
        <dbReference type="ARBA" id="ARBA00013164"/>
    </source>
</evidence>
<dbReference type="Pfam" id="PF08264">
    <property type="entry name" value="Anticodon_1"/>
    <property type="match status" value="1"/>
</dbReference>
<dbReference type="PANTHER" id="PTHR45794:SF1">
    <property type="entry name" value="LEUCINE--TRNA LIGASE, CYTOPLASMIC"/>
    <property type="match status" value="1"/>
</dbReference>